<dbReference type="Proteomes" id="UP000231280">
    <property type="component" value="Unassembled WGS sequence"/>
</dbReference>
<name>A0A2M7IGV2_9BACT</name>
<protein>
    <submittedName>
        <fullName evidence="1">Uncharacterized protein</fullName>
    </submittedName>
</protein>
<evidence type="ECO:0000313" key="1">
    <source>
        <dbReference type="EMBL" id="PIW75734.1"/>
    </source>
</evidence>
<evidence type="ECO:0000313" key="2">
    <source>
        <dbReference type="Proteomes" id="UP000231280"/>
    </source>
</evidence>
<reference evidence="2" key="1">
    <citation type="submission" date="2017-09" db="EMBL/GenBank/DDBJ databases">
        <title>Depth-based differentiation of microbial function through sediment-hosted aquifers and enrichment of novel symbionts in the deep terrestrial subsurface.</title>
        <authorList>
            <person name="Probst A.J."/>
            <person name="Ladd B."/>
            <person name="Jarett J.K."/>
            <person name="Geller-Mcgrath D.E."/>
            <person name="Sieber C.M.K."/>
            <person name="Emerson J.B."/>
            <person name="Anantharaman K."/>
            <person name="Thomas B.C."/>
            <person name="Malmstrom R."/>
            <person name="Stieglmeier M."/>
            <person name="Klingl A."/>
            <person name="Woyke T."/>
            <person name="Ryan C.M."/>
            <person name="Banfield J.F."/>
        </authorList>
    </citation>
    <scope>NUCLEOTIDE SEQUENCE [LARGE SCALE GENOMIC DNA]</scope>
</reference>
<feature type="non-terminal residue" evidence="1">
    <location>
        <position position="1"/>
    </location>
</feature>
<accession>A0A2M7IGV2</accession>
<comment type="caution">
    <text evidence="1">The sequence shown here is derived from an EMBL/GenBank/DDBJ whole genome shotgun (WGS) entry which is preliminary data.</text>
</comment>
<proteinExistence type="predicted"/>
<dbReference type="EMBL" id="PFGX01000011">
    <property type="protein sequence ID" value="PIW75734.1"/>
    <property type="molecule type" value="Genomic_DNA"/>
</dbReference>
<dbReference type="AlphaFoldDB" id="A0A2M7IGV2"/>
<organism evidence="1 2">
    <name type="scientific">Candidatus Portnoybacteria bacterium CG_4_8_14_3_um_filter_44_10</name>
    <dbReference type="NCBI Taxonomy" id="1974802"/>
    <lineage>
        <taxon>Bacteria</taxon>
        <taxon>Candidatus Portnoyibacteriota</taxon>
    </lineage>
</organism>
<gene>
    <name evidence="1" type="ORF">CO002_00405</name>
</gene>
<sequence>NPALIDKAILKGLEPADLKKITKEDVIRIDAEFEQKARNLAEKAGADSDEQKYLEKMQNSDLVLSKASFRNPGWHIDIIKGKINGQDVRVENAYFFVYNEPRERNEYKGTLNGEKLPEDDAKRIFAEYGPIALDRTTAISDFIREKSDAE</sequence>